<dbReference type="Proteomes" id="UP000029994">
    <property type="component" value="Unassembled WGS sequence"/>
</dbReference>
<dbReference type="EMBL" id="JMCG01000001">
    <property type="protein sequence ID" value="KGK10945.1"/>
    <property type="molecule type" value="Genomic_DNA"/>
</dbReference>
<organism evidence="2 3">
    <name type="scientific">Vibrio navarrensis</name>
    <dbReference type="NCBI Taxonomy" id="29495"/>
    <lineage>
        <taxon>Bacteria</taxon>
        <taxon>Pseudomonadati</taxon>
        <taxon>Pseudomonadota</taxon>
        <taxon>Gammaproteobacteria</taxon>
        <taxon>Vibrionales</taxon>
        <taxon>Vibrionaceae</taxon>
        <taxon>Vibrio</taxon>
    </lineage>
</organism>
<dbReference type="AlphaFoldDB" id="A0A099LS87"/>
<reference evidence="2 3" key="1">
    <citation type="submission" date="2014-04" db="EMBL/GenBank/DDBJ databases">
        <title>Genome sequencing of Vibrio navarrensis strains.</title>
        <authorList>
            <person name="Gladney L.M."/>
            <person name="Katz L.S."/>
            <person name="Marino-Ramirez L."/>
            <person name="Jordan I.K."/>
        </authorList>
    </citation>
    <scope>NUCLEOTIDE SEQUENCE [LARGE SCALE GENOMIC DNA]</scope>
    <source>
        <strain evidence="2 3">ATCC 51183</strain>
    </source>
</reference>
<dbReference type="RefSeq" id="WP_039425613.1">
    <property type="nucleotide sequence ID" value="NZ_CP061845.1"/>
</dbReference>
<proteinExistence type="predicted"/>
<dbReference type="Pfam" id="PF23947">
    <property type="entry name" value="DUF7281"/>
    <property type="match status" value="1"/>
</dbReference>
<dbReference type="STRING" id="29495.EA26_06360"/>
<comment type="caution">
    <text evidence="2">The sequence shown here is derived from an EMBL/GenBank/DDBJ whole genome shotgun (WGS) entry which is preliminary data.</text>
</comment>
<dbReference type="GeneID" id="43682819"/>
<gene>
    <name evidence="2" type="ORF">EA26_06360</name>
</gene>
<accession>A0A099LS87</accession>
<name>A0A099LS87_9VIBR</name>
<evidence type="ECO:0000313" key="3">
    <source>
        <dbReference type="Proteomes" id="UP000029994"/>
    </source>
</evidence>
<protein>
    <recommendedName>
        <fullName evidence="1">DUF7281 domain-containing protein</fullName>
    </recommendedName>
</protein>
<evidence type="ECO:0000259" key="1">
    <source>
        <dbReference type="Pfam" id="PF23947"/>
    </source>
</evidence>
<dbReference type="InterPro" id="IPR055705">
    <property type="entry name" value="DUF7281"/>
</dbReference>
<evidence type="ECO:0000313" key="2">
    <source>
        <dbReference type="EMBL" id="KGK10945.1"/>
    </source>
</evidence>
<sequence length="294" mass="33835">MSQPLIAALKRLMNAHPEAIAASTMTTAQKRQLDEFCRKTHSVRMTPSGRGVAYRIEDLAVVTVTLQQLSPNQDLPLSIPPRAANIASTRSSKQGRITHDATHVFIKTQAQPNWYDRDRPTEQLQRASEEFGVAALEIGGDKNHTLYSKHPIWLVENQELFDRLDWLPTSEPTSVIWYRGQLHNKLIDWLAAPQRSPLIYLFADYDGVGLNNYRRLKERLGERATFWLMPNWRTLLTRYGQNKLWIDTAREFESFERNAGQWLEQENELKALIQAMKSQGLALEQEVVWLNSAL</sequence>
<keyword evidence="3" id="KW-1185">Reference proteome</keyword>
<dbReference type="eggNOG" id="ENOG502ZA50">
    <property type="taxonomic scope" value="Bacteria"/>
</dbReference>
<feature type="domain" description="DUF7281" evidence="1">
    <location>
        <begin position="147"/>
        <end position="287"/>
    </location>
</feature>